<dbReference type="EMBL" id="WIGM01000052">
    <property type="protein sequence ID" value="KAF6843041.1"/>
    <property type="molecule type" value="Genomic_DNA"/>
</dbReference>
<dbReference type="AlphaFoldDB" id="A0A8H6U7F8"/>
<evidence type="ECO:0000256" key="1">
    <source>
        <dbReference type="SAM" id="MobiDB-lite"/>
    </source>
</evidence>
<reference evidence="2" key="1">
    <citation type="journal article" date="2020" name="Phytopathology">
        <title>Genome Sequence Resources of Colletotrichum truncatum, C. plurivorum, C. musicola, and C. sojae: Four Species Pathogenic to Soybean (Glycine max).</title>
        <authorList>
            <person name="Rogerio F."/>
            <person name="Boufleur T.R."/>
            <person name="Ciampi-Guillardi M."/>
            <person name="Sukno S.A."/>
            <person name="Thon M.R."/>
            <person name="Massola Junior N.S."/>
            <person name="Baroncelli R."/>
        </authorList>
    </citation>
    <scope>NUCLEOTIDE SEQUENCE</scope>
    <source>
        <strain evidence="2">LFN0074</strain>
    </source>
</reference>
<feature type="region of interest" description="Disordered" evidence="1">
    <location>
        <begin position="236"/>
        <end position="313"/>
    </location>
</feature>
<feature type="compositionally biased region" description="Polar residues" evidence="1">
    <location>
        <begin position="245"/>
        <end position="273"/>
    </location>
</feature>
<dbReference type="Proteomes" id="UP000639643">
    <property type="component" value="Unassembled WGS sequence"/>
</dbReference>
<evidence type="ECO:0000313" key="2">
    <source>
        <dbReference type="EMBL" id="KAF6843041.1"/>
    </source>
</evidence>
<accession>A0A8H6U7F8</accession>
<keyword evidence="3" id="KW-1185">Reference proteome</keyword>
<sequence>MTPDADPARHPQVAVPSRGVDSGPPVTMIPRPNGIETQYSNEGPAESIVSHLGGSVYHEVEVEDGNGNFQERIADINGGEHSLITSFLVRDLRLEPRFLSPNLARKWYFTPAGSRHLTHYVDIMVRVPRHNIPPTKLSIGVVDENATLPEPGFMLGKGFHNKTGRVLMTPQATDVGTARLEQADPGGHGVPRLPELDGVRPNGIPLLAHIVDHIEDEQPDVSAVGPPDVNRLNLPGFGPVPHTGPSRSTSLVGGMSLSTTRDPIRSSAPTSVTPEDASPIAKDAQNDLSAPRSKTPRDRENAERQTILPDIIP</sequence>
<protein>
    <submittedName>
        <fullName evidence="2">Uncharacterized protein</fullName>
    </submittedName>
</protein>
<name>A0A8H6U7F8_9PEZI</name>
<comment type="caution">
    <text evidence="2">The sequence shown here is derived from an EMBL/GenBank/DDBJ whole genome shotgun (WGS) entry which is preliminary data.</text>
</comment>
<evidence type="ECO:0000313" key="3">
    <source>
        <dbReference type="Proteomes" id="UP000639643"/>
    </source>
</evidence>
<proteinExistence type="predicted"/>
<organism evidence="2 3">
    <name type="scientific">Colletotrichum musicola</name>
    <dbReference type="NCBI Taxonomy" id="2175873"/>
    <lineage>
        <taxon>Eukaryota</taxon>
        <taxon>Fungi</taxon>
        <taxon>Dikarya</taxon>
        <taxon>Ascomycota</taxon>
        <taxon>Pezizomycotina</taxon>
        <taxon>Sordariomycetes</taxon>
        <taxon>Hypocreomycetidae</taxon>
        <taxon>Glomerellales</taxon>
        <taxon>Glomerellaceae</taxon>
        <taxon>Colletotrichum</taxon>
        <taxon>Colletotrichum orchidearum species complex</taxon>
    </lineage>
</organism>
<feature type="region of interest" description="Disordered" evidence="1">
    <location>
        <begin position="1"/>
        <end position="26"/>
    </location>
</feature>
<gene>
    <name evidence="2" type="ORF">CMUS01_02458</name>
</gene>